<sequence>MKFSSIIVSLAALTSAAIATPAPTAAPVARDAVAMAARATSNSATYTEVLTVTGCGVLNGTISLGTCPATSTTKVTVVKSVPTSGGFTIEIGNINRKTTLTETITQSACGIAIGGTSLPSCPQSSSAVFTQQVVVGAAPAALAGPGLALIGSAALAVVAGQLL</sequence>
<keyword evidence="3" id="KW-1185">Reference proteome</keyword>
<proteinExistence type="predicted"/>
<protein>
    <recommendedName>
        <fullName evidence="4">Phosphatidylglycerol/phosphatidylinositol transfer protein</fullName>
    </recommendedName>
</protein>
<name>A0AAN6G911_9BASI</name>
<feature type="signal peptide" evidence="1">
    <location>
        <begin position="1"/>
        <end position="19"/>
    </location>
</feature>
<gene>
    <name evidence="2" type="ORF">OC842_004602</name>
</gene>
<feature type="chain" id="PRO_5043015206" description="Phosphatidylglycerol/phosphatidylinositol transfer protein" evidence="1">
    <location>
        <begin position="20"/>
        <end position="163"/>
    </location>
</feature>
<evidence type="ECO:0000256" key="1">
    <source>
        <dbReference type="SAM" id="SignalP"/>
    </source>
</evidence>
<evidence type="ECO:0000313" key="3">
    <source>
        <dbReference type="Proteomes" id="UP001176521"/>
    </source>
</evidence>
<evidence type="ECO:0008006" key="4">
    <source>
        <dbReference type="Google" id="ProtNLM"/>
    </source>
</evidence>
<keyword evidence="1" id="KW-0732">Signal</keyword>
<organism evidence="2 3">
    <name type="scientific">Tilletia horrida</name>
    <dbReference type="NCBI Taxonomy" id="155126"/>
    <lineage>
        <taxon>Eukaryota</taxon>
        <taxon>Fungi</taxon>
        <taxon>Dikarya</taxon>
        <taxon>Basidiomycota</taxon>
        <taxon>Ustilaginomycotina</taxon>
        <taxon>Exobasidiomycetes</taxon>
        <taxon>Tilletiales</taxon>
        <taxon>Tilletiaceae</taxon>
        <taxon>Tilletia</taxon>
    </lineage>
</organism>
<dbReference type="EMBL" id="JAPDMQ010000279">
    <property type="protein sequence ID" value="KAK0528282.1"/>
    <property type="molecule type" value="Genomic_DNA"/>
</dbReference>
<dbReference type="AlphaFoldDB" id="A0AAN6G911"/>
<evidence type="ECO:0000313" key="2">
    <source>
        <dbReference type="EMBL" id="KAK0528282.1"/>
    </source>
</evidence>
<reference evidence="2" key="1">
    <citation type="journal article" date="2023" name="PhytoFront">
        <title>Draft Genome Resources of Seven Strains of Tilletia horrida, Causal Agent of Kernel Smut of Rice.</title>
        <authorList>
            <person name="Khanal S."/>
            <person name="Antony Babu S."/>
            <person name="Zhou X.G."/>
        </authorList>
    </citation>
    <scope>NUCLEOTIDE SEQUENCE</scope>
    <source>
        <strain evidence="2">TX3</strain>
    </source>
</reference>
<accession>A0AAN6G911</accession>
<dbReference type="Proteomes" id="UP001176521">
    <property type="component" value="Unassembled WGS sequence"/>
</dbReference>
<comment type="caution">
    <text evidence="2">The sequence shown here is derived from an EMBL/GenBank/DDBJ whole genome shotgun (WGS) entry which is preliminary data.</text>
</comment>